<protein>
    <recommendedName>
        <fullName evidence="1">Myb/SANT-like DNA-binding domain-containing protein</fullName>
    </recommendedName>
</protein>
<evidence type="ECO:0000313" key="3">
    <source>
        <dbReference type="Proteomes" id="UP001152622"/>
    </source>
</evidence>
<dbReference type="PANTHER" id="PTHR47595">
    <property type="entry name" value="HEAT SHOCK 70 KDA PROTEIN 14"/>
    <property type="match status" value="1"/>
</dbReference>
<dbReference type="EMBL" id="JAINUF010000002">
    <property type="protein sequence ID" value="KAJ8375338.1"/>
    <property type="molecule type" value="Genomic_DNA"/>
</dbReference>
<organism evidence="2 3">
    <name type="scientific">Synaphobranchus kaupii</name>
    <name type="common">Kaup's arrowtooth eel</name>
    <dbReference type="NCBI Taxonomy" id="118154"/>
    <lineage>
        <taxon>Eukaryota</taxon>
        <taxon>Metazoa</taxon>
        <taxon>Chordata</taxon>
        <taxon>Craniata</taxon>
        <taxon>Vertebrata</taxon>
        <taxon>Euteleostomi</taxon>
        <taxon>Actinopterygii</taxon>
        <taxon>Neopterygii</taxon>
        <taxon>Teleostei</taxon>
        <taxon>Anguilliformes</taxon>
        <taxon>Synaphobranchidae</taxon>
        <taxon>Synaphobranchus</taxon>
    </lineage>
</organism>
<dbReference type="OrthoDB" id="691673at2759"/>
<dbReference type="AlphaFoldDB" id="A0A9Q1G4G4"/>
<sequence length="185" mass="21214">MLGDNETTQQVSRGVSADTSNALSGFNWPHAAVLLLIETWRSLKDTFESPVIKRRRAWEMVAQILRLEGYSSVTWQSCDTKWRNLRHRYKTIVDGHNKTGQGRRKWEYFALLDEVFAGDPAVTPIVVLSSLQPQASPLSQLHNVICCRDSILFCCRVSIFVKSLIDKHKIVQYTGTRYDTRDLLE</sequence>
<dbReference type="Gene3D" id="1.10.10.60">
    <property type="entry name" value="Homeodomain-like"/>
    <property type="match status" value="1"/>
</dbReference>
<comment type="caution">
    <text evidence="2">The sequence shown here is derived from an EMBL/GenBank/DDBJ whole genome shotgun (WGS) entry which is preliminary data.</text>
</comment>
<reference evidence="2" key="1">
    <citation type="journal article" date="2023" name="Science">
        <title>Genome structures resolve the early diversification of teleost fishes.</title>
        <authorList>
            <person name="Parey E."/>
            <person name="Louis A."/>
            <person name="Montfort J."/>
            <person name="Bouchez O."/>
            <person name="Roques C."/>
            <person name="Iampietro C."/>
            <person name="Lluch J."/>
            <person name="Castinel A."/>
            <person name="Donnadieu C."/>
            <person name="Desvignes T."/>
            <person name="Floi Bucao C."/>
            <person name="Jouanno E."/>
            <person name="Wen M."/>
            <person name="Mejri S."/>
            <person name="Dirks R."/>
            <person name="Jansen H."/>
            <person name="Henkel C."/>
            <person name="Chen W.J."/>
            <person name="Zahm M."/>
            <person name="Cabau C."/>
            <person name="Klopp C."/>
            <person name="Thompson A.W."/>
            <person name="Robinson-Rechavi M."/>
            <person name="Braasch I."/>
            <person name="Lecointre G."/>
            <person name="Bobe J."/>
            <person name="Postlethwait J.H."/>
            <person name="Berthelot C."/>
            <person name="Roest Crollius H."/>
            <person name="Guiguen Y."/>
        </authorList>
    </citation>
    <scope>NUCLEOTIDE SEQUENCE</scope>
    <source>
        <strain evidence="2">WJC10195</strain>
    </source>
</reference>
<dbReference type="InterPro" id="IPR044822">
    <property type="entry name" value="Myb_DNA-bind_4"/>
</dbReference>
<keyword evidence="3" id="KW-1185">Reference proteome</keyword>
<accession>A0A9Q1G4G4</accession>
<name>A0A9Q1G4G4_SYNKA</name>
<evidence type="ECO:0000313" key="2">
    <source>
        <dbReference type="EMBL" id="KAJ8375338.1"/>
    </source>
</evidence>
<dbReference type="PANTHER" id="PTHR47595:SF1">
    <property type="entry name" value="MYB_SANT-LIKE DNA-BINDING DOMAIN-CONTAINING PROTEIN"/>
    <property type="match status" value="1"/>
</dbReference>
<dbReference type="Proteomes" id="UP001152622">
    <property type="component" value="Chromosome 2"/>
</dbReference>
<proteinExistence type="predicted"/>
<gene>
    <name evidence="2" type="ORF">SKAU_G00059180</name>
</gene>
<evidence type="ECO:0000259" key="1">
    <source>
        <dbReference type="Pfam" id="PF13837"/>
    </source>
</evidence>
<feature type="domain" description="Myb/SANT-like DNA-binding" evidence="1">
    <location>
        <begin position="27"/>
        <end position="115"/>
    </location>
</feature>
<dbReference type="Pfam" id="PF13837">
    <property type="entry name" value="Myb_DNA-bind_4"/>
    <property type="match status" value="1"/>
</dbReference>